<comment type="caution">
    <text evidence="2">The sequence shown here is derived from an EMBL/GenBank/DDBJ whole genome shotgun (WGS) entry which is preliminary data.</text>
</comment>
<feature type="compositionally biased region" description="Polar residues" evidence="1">
    <location>
        <begin position="594"/>
        <end position="610"/>
    </location>
</feature>
<feature type="compositionally biased region" description="Polar residues" evidence="1">
    <location>
        <begin position="344"/>
        <end position="367"/>
    </location>
</feature>
<feature type="region of interest" description="Disordered" evidence="1">
    <location>
        <begin position="555"/>
        <end position="635"/>
    </location>
</feature>
<feature type="region of interest" description="Disordered" evidence="1">
    <location>
        <begin position="159"/>
        <end position="180"/>
    </location>
</feature>
<feature type="compositionally biased region" description="Low complexity" evidence="1">
    <location>
        <begin position="449"/>
        <end position="459"/>
    </location>
</feature>
<dbReference type="Proteomes" id="UP000318571">
    <property type="component" value="Chromosome 3"/>
</dbReference>
<sequence length="635" mass="70192">MRGSIGRFIFHGQNLTMKAILKWKGLKQNQEQHEDPRSKLDTHSPPSCSSASSLSSRKSQSREVSPCQDDKPRVSVQDLGSTSDELREIIPPTVINEANEIGSEGSSLELGLNAASLCVFVDEEMGSNSSSGELETHLGDEHDQALEEDQLVDVEGEIGSQPTDLSQNHQNRDQSDEEIEDSRSQSCDWCRNKLNSNQFTMRSEVDQKVRSFCTERCFSQYRRAAFKKSKVCDWCRKSPLAAESGGMRTISMVEKNNQLNFCDEQCLGQYKMNMFCQEARAQLALLPEALKKIMSGQSNAVATKSAELWLAHQHAQITEQLRNEDKNKNEALALNLNLKSEAATTKQSNSSETSKTQKRSASPSFELNTDRIHPRKKPMVKVKSEHFLKQKSGSIDGRPISSSNGLRDHRQSRRRMHSPVLAPRTKSPTGVATRIRKPATNHTTSLKAQSQQSSPTVGSVPPPPPLMAHPPRPGLDIRSNMFPMGALGSVLPPPPLASGPQLQNGPRPPLPAQMSSLLPPPTLMLPLPCIIPFPIPIPIPIPIPFPSQAGCWGPSSISPNSPTRVAKTARSDQHEVKVKCEVKEEEPDPRPTSAPINRSLPETSEPMDTTTELRRARRRALLMDIPSTNKSVQKH</sequence>
<feature type="compositionally biased region" description="Polar residues" evidence="1">
    <location>
        <begin position="626"/>
        <end position="635"/>
    </location>
</feature>
<evidence type="ECO:0000313" key="2">
    <source>
        <dbReference type="EMBL" id="TRY74024.1"/>
    </source>
</evidence>
<dbReference type="OMA" id="GMRTISM"/>
<organism evidence="2 3">
    <name type="scientific">Tigriopus californicus</name>
    <name type="common">Marine copepod</name>
    <dbReference type="NCBI Taxonomy" id="6832"/>
    <lineage>
        <taxon>Eukaryota</taxon>
        <taxon>Metazoa</taxon>
        <taxon>Ecdysozoa</taxon>
        <taxon>Arthropoda</taxon>
        <taxon>Crustacea</taxon>
        <taxon>Multicrustacea</taxon>
        <taxon>Hexanauplia</taxon>
        <taxon>Copepoda</taxon>
        <taxon>Harpacticoida</taxon>
        <taxon>Harpacticidae</taxon>
        <taxon>Tigriopus</taxon>
    </lineage>
</organism>
<feature type="region of interest" description="Disordered" evidence="1">
    <location>
        <begin position="338"/>
        <end position="514"/>
    </location>
</feature>
<reference evidence="2 3" key="1">
    <citation type="journal article" date="2018" name="Nat. Ecol. Evol.">
        <title>Genomic signatures of mitonuclear coevolution across populations of Tigriopus californicus.</title>
        <authorList>
            <person name="Barreto F.S."/>
            <person name="Watson E.T."/>
            <person name="Lima T.G."/>
            <person name="Willett C.S."/>
            <person name="Edmands S."/>
            <person name="Li W."/>
            <person name="Burton R.S."/>
        </authorList>
    </citation>
    <scope>NUCLEOTIDE SEQUENCE [LARGE SCALE GENOMIC DNA]</scope>
    <source>
        <strain evidence="2 3">San Diego</strain>
    </source>
</reference>
<accession>A0A553P8K9</accession>
<dbReference type="GO" id="GO:0048513">
    <property type="term" value="P:animal organ development"/>
    <property type="evidence" value="ECO:0007669"/>
    <property type="project" value="TreeGrafter"/>
</dbReference>
<dbReference type="Pfam" id="PF15279">
    <property type="entry name" value="SOBP"/>
    <property type="match status" value="1"/>
</dbReference>
<dbReference type="GO" id="GO:0005634">
    <property type="term" value="C:nucleus"/>
    <property type="evidence" value="ECO:0007669"/>
    <property type="project" value="TreeGrafter"/>
</dbReference>
<dbReference type="EMBL" id="VCGU01000007">
    <property type="protein sequence ID" value="TRY74024.1"/>
    <property type="molecule type" value="Genomic_DNA"/>
</dbReference>
<keyword evidence="3" id="KW-1185">Reference proteome</keyword>
<feature type="compositionally biased region" description="Pro residues" evidence="1">
    <location>
        <begin position="460"/>
        <end position="473"/>
    </location>
</feature>
<feature type="compositionally biased region" description="Basic and acidic residues" evidence="1">
    <location>
        <begin position="30"/>
        <end position="42"/>
    </location>
</feature>
<evidence type="ECO:0000256" key="1">
    <source>
        <dbReference type="SAM" id="MobiDB-lite"/>
    </source>
</evidence>
<gene>
    <name evidence="2" type="ORF">TCAL_01543</name>
</gene>
<name>A0A553P8K9_TIGCA</name>
<feature type="region of interest" description="Disordered" evidence="1">
    <location>
        <begin position="27"/>
        <end position="91"/>
    </location>
</feature>
<evidence type="ECO:0000313" key="3">
    <source>
        <dbReference type="Proteomes" id="UP000318571"/>
    </source>
</evidence>
<feature type="compositionally biased region" description="Low complexity" evidence="1">
    <location>
        <begin position="44"/>
        <end position="66"/>
    </location>
</feature>
<dbReference type="PANTHER" id="PTHR23186">
    <property type="entry name" value="RETINOIC ACID-INDUCED PROTEIN 2"/>
    <property type="match status" value="1"/>
</dbReference>
<feature type="compositionally biased region" description="Polar residues" evidence="1">
    <location>
        <begin position="160"/>
        <end position="169"/>
    </location>
</feature>
<proteinExistence type="predicted"/>
<protein>
    <submittedName>
        <fullName evidence="2">Uncharacterized protein</fullName>
    </submittedName>
</protein>
<dbReference type="InterPro" id="IPR026092">
    <property type="entry name" value="RAI2/SOBP"/>
</dbReference>
<dbReference type="STRING" id="6832.A0A553P8K9"/>
<dbReference type="AlphaFoldDB" id="A0A553P8K9"/>
<dbReference type="PANTHER" id="PTHR23186:SF4">
    <property type="entry name" value="GH22790P"/>
    <property type="match status" value="1"/>
</dbReference>
<feature type="compositionally biased region" description="Basic and acidic residues" evidence="1">
    <location>
        <begin position="569"/>
        <end position="582"/>
    </location>
</feature>